<sequence>MKDAIIGSVTNAPGRKSLYHFTRARNLPAVAHYDALKSSYGLDPHFAGERRSKARELKLGSHSITINAHLKIPDSMIDPSSTQEQFRASIDRHVFFWPTLRDCRKMLDTYARREPDEDFAILVFDARSLLSEHYDSVKLSKYDSGSSPRYPNKCSYRKSPEMHLPLNSFKSLASNLVPVTASEIREVLIENGAYHLSKHLRGVYADNVQLIPDRWKDLAKPLALLE</sequence>
<comment type="caution">
    <text evidence="1">The sequence shown here is derived from an EMBL/GenBank/DDBJ whole genome shotgun (WGS) entry which is preliminary data.</text>
</comment>
<keyword evidence="2" id="KW-1185">Reference proteome</keyword>
<proteinExistence type="predicted"/>
<evidence type="ECO:0000313" key="2">
    <source>
        <dbReference type="Proteomes" id="UP000256869"/>
    </source>
</evidence>
<dbReference type="InterPro" id="IPR054271">
    <property type="entry name" value="DUF7002"/>
</dbReference>
<name>A0A3D9IF25_9BACL</name>
<dbReference type="Proteomes" id="UP000256869">
    <property type="component" value="Unassembled WGS sequence"/>
</dbReference>
<protein>
    <recommendedName>
        <fullName evidence="3">DarT domain-containing protein</fullName>
    </recommendedName>
</protein>
<dbReference type="AlphaFoldDB" id="A0A3D9IF25"/>
<dbReference type="RefSeq" id="WP_115993062.1">
    <property type="nucleotide sequence ID" value="NZ_QRDY01000006.1"/>
</dbReference>
<gene>
    <name evidence="1" type="ORF">DFP95_106137</name>
</gene>
<accession>A0A3D9IF25</accession>
<reference evidence="1 2" key="1">
    <citation type="submission" date="2018-07" db="EMBL/GenBank/DDBJ databases">
        <title>Genomic Encyclopedia of Type Strains, Phase III (KMG-III): the genomes of soil and plant-associated and newly described type strains.</title>
        <authorList>
            <person name="Whitman W."/>
        </authorList>
    </citation>
    <scope>NUCLEOTIDE SEQUENCE [LARGE SCALE GENOMIC DNA]</scope>
    <source>
        <strain evidence="1 2">CECT 8236</strain>
    </source>
</reference>
<dbReference type="Pfam" id="PF22531">
    <property type="entry name" value="DUF7002"/>
    <property type="match status" value="1"/>
</dbReference>
<organism evidence="1 2">
    <name type="scientific">Cohnella lupini</name>
    <dbReference type="NCBI Taxonomy" id="1294267"/>
    <lineage>
        <taxon>Bacteria</taxon>
        <taxon>Bacillati</taxon>
        <taxon>Bacillota</taxon>
        <taxon>Bacilli</taxon>
        <taxon>Bacillales</taxon>
        <taxon>Paenibacillaceae</taxon>
        <taxon>Cohnella</taxon>
    </lineage>
</organism>
<dbReference type="OrthoDB" id="2610977at2"/>
<evidence type="ECO:0000313" key="1">
    <source>
        <dbReference type="EMBL" id="RED60348.1"/>
    </source>
</evidence>
<evidence type="ECO:0008006" key="3">
    <source>
        <dbReference type="Google" id="ProtNLM"/>
    </source>
</evidence>
<dbReference type="EMBL" id="QRDY01000006">
    <property type="protein sequence ID" value="RED60348.1"/>
    <property type="molecule type" value="Genomic_DNA"/>
</dbReference>